<dbReference type="HOGENOM" id="CLU_959955_0_0_1"/>
<reference evidence="5 6" key="1">
    <citation type="journal article" date="2012" name="New Phytol.">
        <title>Insight into trade-off between wood decay and parasitism from the genome of a fungal forest pathogen.</title>
        <authorList>
            <person name="Olson A."/>
            <person name="Aerts A."/>
            <person name="Asiegbu F."/>
            <person name="Belbahri L."/>
            <person name="Bouzid O."/>
            <person name="Broberg A."/>
            <person name="Canback B."/>
            <person name="Coutinho P.M."/>
            <person name="Cullen D."/>
            <person name="Dalman K."/>
            <person name="Deflorio G."/>
            <person name="van Diepen L.T."/>
            <person name="Dunand C."/>
            <person name="Duplessis S."/>
            <person name="Durling M."/>
            <person name="Gonthier P."/>
            <person name="Grimwood J."/>
            <person name="Fossdal C.G."/>
            <person name="Hansson D."/>
            <person name="Henrissat B."/>
            <person name="Hietala A."/>
            <person name="Himmelstrand K."/>
            <person name="Hoffmeister D."/>
            <person name="Hogberg N."/>
            <person name="James T.Y."/>
            <person name="Karlsson M."/>
            <person name="Kohler A."/>
            <person name="Kues U."/>
            <person name="Lee Y.H."/>
            <person name="Lin Y.C."/>
            <person name="Lind M."/>
            <person name="Lindquist E."/>
            <person name="Lombard V."/>
            <person name="Lucas S."/>
            <person name="Lunden K."/>
            <person name="Morin E."/>
            <person name="Murat C."/>
            <person name="Park J."/>
            <person name="Raffaello T."/>
            <person name="Rouze P."/>
            <person name="Salamov A."/>
            <person name="Schmutz J."/>
            <person name="Solheim H."/>
            <person name="Stahlberg J."/>
            <person name="Velez H."/>
            <person name="de Vries R.P."/>
            <person name="Wiebenga A."/>
            <person name="Woodward S."/>
            <person name="Yakovlev I."/>
            <person name="Garbelotto M."/>
            <person name="Martin F."/>
            <person name="Grigoriev I.V."/>
            <person name="Stenlid J."/>
        </authorList>
    </citation>
    <scope>NUCLEOTIDE SEQUENCE [LARGE SCALE GENOMIC DNA]</scope>
    <source>
        <strain evidence="5 6">TC 32-1</strain>
    </source>
</reference>
<dbReference type="GO" id="GO:0016746">
    <property type="term" value="F:acyltransferase activity"/>
    <property type="evidence" value="ECO:0007669"/>
    <property type="project" value="UniProtKB-KW"/>
</dbReference>
<dbReference type="eggNOG" id="KOG3716">
    <property type="taxonomic scope" value="Eukaryota"/>
</dbReference>
<dbReference type="SUPFAM" id="SSF52777">
    <property type="entry name" value="CoA-dependent acyltransferases"/>
    <property type="match status" value="1"/>
</dbReference>
<evidence type="ECO:0000259" key="4">
    <source>
        <dbReference type="Pfam" id="PF00755"/>
    </source>
</evidence>
<dbReference type="InterPro" id="IPR000542">
    <property type="entry name" value="Carn_acyl_trans"/>
</dbReference>
<dbReference type="PANTHER" id="PTHR22589:SF107">
    <property type="entry name" value="CHOLINE_CARNITINE ACYLTRANSFERASE DOMAIN-CONTAINING PROTEIN"/>
    <property type="match status" value="1"/>
</dbReference>
<keyword evidence="6" id="KW-1185">Reference proteome</keyword>
<dbReference type="InterPro" id="IPR023213">
    <property type="entry name" value="CAT-like_dom_sf"/>
</dbReference>
<dbReference type="InParanoid" id="W4KBI1"/>
<evidence type="ECO:0000256" key="1">
    <source>
        <dbReference type="ARBA" id="ARBA00005232"/>
    </source>
</evidence>
<evidence type="ECO:0000256" key="3">
    <source>
        <dbReference type="ARBA" id="ARBA00023315"/>
    </source>
</evidence>
<dbReference type="RefSeq" id="XP_009545435.1">
    <property type="nucleotide sequence ID" value="XM_009547140.1"/>
</dbReference>
<dbReference type="KEGG" id="hir:HETIRDRAFT_439662"/>
<feature type="domain" description="Choline/carnitine acyltransferase" evidence="4">
    <location>
        <begin position="1"/>
        <end position="263"/>
    </location>
</feature>
<dbReference type="Proteomes" id="UP000030671">
    <property type="component" value="Unassembled WGS sequence"/>
</dbReference>
<dbReference type="EMBL" id="KI925457">
    <property type="protein sequence ID" value="ETW83153.1"/>
    <property type="molecule type" value="Genomic_DNA"/>
</dbReference>
<proteinExistence type="inferred from homology"/>
<organism evidence="5 6">
    <name type="scientific">Heterobasidion irregulare (strain TC 32-1)</name>
    <dbReference type="NCBI Taxonomy" id="747525"/>
    <lineage>
        <taxon>Eukaryota</taxon>
        <taxon>Fungi</taxon>
        <taxon>Dikarya</taxon>
        <taxon>Basidiomycota</taxon>
        <taxon>Agaricomycotina</taxon>
        <taxon>Agaricomycetes</taxon>
        <taxon>Russulales</taxon>
        <taxon>Bondarzewiaceae</taxon>
        <taxon>Heterobasidion</taxon>
        <taxon>Heterobasidion annosum species complex</taxon>
    </lineage>
</organism>
<evidence type="ECO:0000256" key="2">
    <source>
        <dbReference type="ARBA" id="ARBA00022679"/>
    </source>
</evidence>
<dbReference type="GeneID" id="20675173"/>
<gene>
    <name evidence="5" type="ORF">HETIRDRAFT_439662</name>
</gene>
<sequence length="290" mass="31974">MGEHSPCDALVPIIVAEYAIIQSIDEALFSASEPSHDFSQADGGIGWQRLDWVTDTCVELECTQAEERAKGIIADSNDTRLSPDAYVQMALQLAWFKTRGTFTATYETVLTRLFDRGRTETIRTLTADSRAFVLAMMAPSSSLAERQTLLRRATQTHTTLTREAATGKGIDRHLLGLQLMLRPEDGERSPLFEDEFFQESKAWKLSTSGLSAGHLFRGTGFGAAYNDGYGINYLVGPDLIKLGIESKHSCHHTSTAGLQAAIVEALREMELVCTESRPLRITLVMLNIVS</sequence>
<name>W4KBI1_HETIT</name>
<accession>W4KBI1</accession>
<dbReference type="AlphaFoldDB" id="W4KBI1"/>
<comment type="similarity">
    <text evidence="1">Belongs to the carnitine/choline acetyltransferase family.</text>
</comment>
<evidence type="ECO:0000313" key="5">
    <source>
        <dbReference type="EMBL" id="ETW83153.1"/>
    </source>
</evidence>
<keyword evidence="3" id="KW-0012">Acyltransferase</keyword>
<dbReference type="InterPro" id="IPR042231">
    <property type="entry name" value="Cho/carn_acyl_trans_2"/>
</dbReference>
<dbReference type="Gene3D" id="3.30.559.70">
    <property type="entry name" value="Choline/Carnitine o-acyltransferase, domain 2"/>
    <property type="match status" value="1"/>
</dbReference>
<keyword evidence="2" id="KW-0808">Transferase</keyword>
<evidence type="ECO:0000313" key="6">
    <source>
        <dbReference type="Proteomes" id="UP000030671"/>
    </source>
</evidence>
<dbReference type="PANTHER" id="PTHR22589">
    <property type="entry name" value="CARNITINE O-ACYLTRANSFERASE"/>
    <property type="match status" value="1"/>
</dbReference>
<dbReference type="OrthoDB" id="240216at2759"/>
<dbReference type="Pfam" id="PF00755">
    <property type="entry name" value="Carn_acyltransf"/>
    <property type="match status" value="1"/>
</dbReference>
<dbReference type="InterPro" id="IPR039551">
    <property type="entry name" value="Cho/carn_acyl_trans"/>
</dbReference>
<dbReference type="Gene3D" id="3.30.559.10">
    <property type="entry name" value="Chloramphenicol acetyltransferase-like domain"/>
    <property type="match status" value="1"/>
</dbReference>
<protein>
    <recommendedName>
        <fullName evidence="4">Choline/carnitine acyltransferase domain-containing protein</fullName>
    </recommendedName>
</protein>